<dbReference type="STRING" id="75913.A0A0K0FZT1"/>
<keyword evidence="5" id="KW-0812">Transmembrane</keyword>
<organism evidence="7 8">
    <name type="scientific">Strongyloides venezuelensis</name>
    <name type="common">Threadworm</name>
    <dbReference type="NCBI Taxonomy" id="75913"/>
    <lineage>
        <taxon>Eukaryota</taxon>
        <taxon>Metazoa</taxon>
        <taxon>Ecdysozoa</taxon>
        <taxon>Nematoda</taxon>
        <taxon>Chromadorea</taxon>
        <taxon>Rhabditida</taxon>
        <taxon>Tylenchina</taxon>
        <taxon>Panagrolaimomorpha</taxon>
        <taxon>Strongyloidoidea</taxon>
        <taxon>Strongyloididae</taxon>
        <taxon>Strongyloides</taxon>
    </lineage>
</organism>
<dbReference type="GO" id="GO:0070292">
    <property type="term" value="P:N-acylphosphatidylethanolamine metabolic process"/>
    <property type="evidence" value="ECO:0007669"/>
    <property type="project" value="TreeGrafter"/>
</dbReference>
<evidence type="ECO:0000313" key="8">
    <source>
        <dbReference type="WBParaSite" id="SVE_1796100.2"/>
    </source>
</evidence>
<dbReference type="PANTHER" id="PTHR13943:SF77">
    <property type="entry name" value="LRAT DOMAIN-CONTAINING PROTEIN"/>
    <property type="match status" value="1"/>
</dbReference>
<dbReference type="Gene3D" id="3.90.1720.10">
    <property type="entry name" value="endopeptidase domain like (from Nostoc punctiforme)"/>
    <property type="match status" value="1"/>
</dbReference>
<evidence type="ECO:0000256" key="3">
    <source>
        <dbReference type="ARBA" id="ARBA00022801"/>
    </source>
</evidence>
<protein>
    <submittedName>
        <fullName evidence="8">LRAT domain-containing protein</fullName>
    </submittedName>
</protein>
<keyword evidence="5" id="KW-0472">Membrane</keyword>
<dbReference type="Proteomes" id="UP000035680">
    <property type="component" value="Unassembled WGS sequence"/>
</dbReference>
<keyword evidence="5" id="KW-1133">Transmembrane helix</keyword>
<evidence type="ECO:0000256" key="1">
    <source>
        <dbReference type="ARBA" id="ARBA00007824"/>
    </source>
</evidence>
<dbReference type="InterPro" id="IPR007053">
    <property type="entry name" value="LRAT_dom"/>
</dbReference>
<keyword evidence="2" id="KW-0808">Transferase</keyword>
<dbReference type="PANTHER" id="PTHR13943">
    <property type="entry name" value="HRAS-LIKE SUPPRESSOR - RELATED"/>
    <property type="match status" value="1"/>
</dbReference>
<evidence type="ECO:0000313" key="7">
    <source>
        <dbReference type="Proteomes" id="UP000035680"/>
    </source>
</evidence>
<feature type="transmembrane region" description="Helical" evidence="5">
    <location>
        <begin position="171"/>
        <end position="192"/>
    </location>
</feature>
<keyword evidence="7" id="KW-1185">Reference proteome</keyword>
<keyword evidence="3" id="KW-0378">Hydrolase</keyword>
<keyword evidence="4" id="KW-0443">Lipid metabolism</keyword>
<accession>A0A0K0FZT1</accession>
<dbReference type="GO" id="GO:0008970">
    <property type="term" value="F:phospholipase A1 activity"/>
    <property type="evidence" value="ECO:0007669"/>
    <property type="project" value="TreeGrafter"/>
</dbReference>
<dbReference type="GO" id="GO:0016410">
    <property type="term" value="F:N-acyltransferase activity"/>
    <property type="evidence" value="ECO:0007669"/>
    <property type="project" value="TreeGrafter"/>
</dbReference>
<evidence type="ECO:0000256" key="5">
    <source>
        <dbReference type="SAM" id="Phobius"/>
    </source>
</evidence>
<proteinExistence type="inferred from homology"/>
<evidence type="ECO:0000256" key="4">
    <source>
        <dbReference type="ARBA" id="ARBA00023098"/>
    </source>
</evidence>
<dbReference type="WBParaSite" id="SVE_1796100.2">
    <property type="protein sequence ID" value="SVE_1796100.2"/>
    <property type="gene ID" value="SVE_1796100"/>
</dbReference>
<name>A0A0K0FZT1_STRVS</name>
<dbReference type="GO" id="GO:0005737">
    <property type="term" value="C:cytoplasm"/>
    <property type="evidence" value="ECO:0007669"/>
    <property type="project" value="TreeGrafter"/>
</dbReference>
<feature type="domain" description="LRAT" evidence="6">
    <location>
        <begin position="30"/>
        <end position="158"/>
    </location>
</feature>
<dbReference type="PROSITE" id="PS51934">
    <property type="entry name" value="LRAT"/>
    <property type="match status" value="1"/>
</dbReference>
<dbReference type="GO" id="GO:0004623">
    <property type="term" value="F:phospholipase A2 activity"/>
    <property type="evidence" value="ECO:0007669"/>
    <property type="project" value="TreeGrafter"/>
</dbReference>
<reference evidence="7" key="1">
    <citation type="submission" date="2014-07" db="EMBL/GenBank/DDBJ databases">
        <authorList>
            <person name="Martin A.A"/>
            <person name="De Silva N."/>
        </authorList>
    </citation>
    <scope>NUCLEOTIDE SEQUENCE</scope>
</reference>
<comment type="similarity">
    <text evidence="1">Belongs to the H-rev107 family.</text>
</comment>
<dbReference type="Pfam" id="PF04970">
    <property type="entry name" value="LRAT"/>
    <property type="match status" value="1"/>
</dbReference>
<dbReference type="AlphaFoldDB" id="A0A0K0FZT1"/>
<sequence length="210" mass="23798">MNYGITSEWTSDAELAKKLETGDLVEISRTSTIRFPIYRHWSVYIGFIDGYHIVIFLTNGKNNNGPNLFENFFSSTSSISTNNHEENSSISIDKFFDVCGNDQCRINNSMDNKYKPLSQWDIYDRALSKVGEYDHSAFKINCEHFAKWCRYNISTSSQANYGKAATIGRRALLLLPGGFLVFAAATGIIYSVSKFSDLVKKIPRNILVKK</sequence>
<evidence type="ECO:0000256" key="2">
    <source>
        <dbReference type="ARBA" id="ARBA00022679"/>
    </source>
</evidence>
<evidence type="ECO:0000259" key="6">
    <source>
        <dbReference type="PROSITE" id="PS51934"/>
    </source>
</evidence>
<dbReference type="InterPro" id="IPR051496">
    <property type="entry name" value="H-rev107_PLA/AT"/>
</dbReference>
<reference evidence="8" key="2">
    <citation type="submission" date="2015-08" db="UniProtKB">
        <authorList>
            <consortium name="WormBaseParasite"/>
        </authorList>
    </citation>
    <scope>IDENTIFICATION</scope>
</reference>